<accession>A0ABP9V5J1</accession>
<dbReference type="InterPro" id="IPR032710">
    <property type="entry name" value="NTF2-like_dom_sf"/>
</dbReference>
<dbReference type="Proteomes" id="UP001458946">
    <property type="component" value="Unassembled WGS sequence"/>
</dbReference>
<dbReference type="Pfam" id="PF14534">
    <property type="entry name" value="DUF4440"/>
    <property type="match status" value="1"/>
</dbReference>
<gene>
    <name evidence="2" type="ORF">Dxin01_00268</name>
</gene>
<proteinExistence type="predicted"/>
<dbReference type="EMBL" id="BAABRN010000002">
    <property type="protein sequence ID" value="GAA5500547.1"/>
    <property type="molecule type" value="Genomic_DNA"/>
</dbReference>
<organism evidence="2 3">
    <name type="scientific">Deinococcus xinjiangensis</name>
    <dbReference type="NCBI Taxonomy" id="457454"/>
    <lineage>
        <taxon>Bacteria</taxon>
        <taxon>Thermotogati</taxon>
        <taxon>Deinococcota</taxon>
        <taxon>Deinococci</taxon>
        <taxon>Deinococcales</taxon>
        <taxon>Deinococcaceae</taxon>
        <taxon>Deinococcus</taxon>
    </lineage>
</organism>
<keyword evidence="3" id="KW-1185">Reference proteome</keyword>
<reference evidence="2 3" key="1">
    <citation type="submission" date="2024-02" db="EMBL/GenBank/DDBJ databases">
        <title>Deinococcus xinjiangensis NBRC 107630.</title>
        <authorList>
            <person name="Ichikawa N."/>
            <person name="Katano-Makiyama Y."/>
            <person name="Hidaka K."/>
        </authorList>
    </citation>
    <scope>NUCLEOTIDE SEQUENCE [LARGE SCALE GENOMIC DNA]</scope>
    <source>
        <strain evidence="2 3">NBRC 107630</strain>
    </source>
</reference>
<feature type="domain" description="DUF4440" evidence="1">
    <location>
        <begin position="30"/>
        <end position="125"/>
    </location>
</feature>
<sequence length="133" mass="15318">MSDPRDRIFDTEFSDLRRLPESAGTLDTLLRADDEWNAAYHWRDPKRLLHMLAEDWVGFFPDGTIIFKRDLLEGMRSNPPAALMFERHASLVFGNTGVTRGTLYADGERIQSFLRVYAWKGGKWWAVSVQVVA</sequence>
<name>A0ABP9V5J1_9DEIO</name>
<dbReference type="RefSeq" id="WP_353540531.1">
    <property type="nucleotide sequence ID" value="NZ_BAABRN010000002.1"/>
</dbReference>
<dbReference type="Gene3D" id="3.10.450.50">
    <property type="match status" value="1"/>
</dbReference>
<comment type="caution">
    <text evidence="2">The sequence shown here is derived from an EMBL/GenBank/DDBJ whole genome shotgun (WGS) entry which is preliminary data.</text>
</comment>
<evidence type="ECO:0000259" key="1">
    <source>
        <dbReference type="Pfam" id="PF14534"/>
    </source>
</evidence>
<evidence type="ECO:0000313" key="2">
    <source>
        <dbReference type="EMBL" id="GAA5500547.1"/>
    </source>
</evidence>
<dbReference type="SUPFAM" id="SSF54427">
    <property type="entry name" value="NTF2-like"/>
    <property type="match status" value="1"/>
</dbReference>
<dbReference type="InterPro" id="IPR027843">
    <property type="entry name" value="DUF4440"/>
</dbReference>
<protein>
    <recommendedName>
        <fullName evidence="1">DUF4440 domain-containing protein</fullName>
    </recommendedName>
</protein>
<evidence type="ECO:0000313" key="3">
    <source>
        <dbReference type="Proteomes" id="UP001458946"/>
    </source>
</evidence>